<gene>
    <name evidence="1" type="ORF">GCM10007049_05640</name>
</gene>
<keyword evidence="2" id="KW-1185">Reference proteome</keyword>
<dbReference type="RefSeq" id="WP_018474176.1">
    <property type="nucleotide sequence ID" value="NZ_BMWX01000001.1"/>
</dbReference>
<evidence type="ECO:0000313" key="1">
    <source>
        <dbReference type="EMBL" id="GGZ16234.1"/>
    </source>
</evidence>
<evidence type="ECO:0000313" key="2">
    <source>
        <dbReference type="Proteomes" id="UP000619457"/>
    </source>
</evidence>
<dbReference type="EMBL" id="BMWX01000001">
    <property type="protein sequence ID" value="GGZ16234.1"/>
    <property type="molecule type" value="Genomic_DNA"/>
</dbReference>
<accession>A0A918PN59</accession>
<dbReference type="AlphaFoldDB" id="A0A918PN59"/>
<reference evidence="1" key="2">
    <citation type="submission" date="2020-09" db="EMBL/GenBank/DDBJ databases">
        <authorList>
            <person name="Sun Q."/>
            <person name="Kim S."/>
        </authorList>
    </citation>
    <scope>NUCLEOTIDE SEQUENCE</scope>
    <source>
        <strain evidence="1">KCTC 12368</strain>
    </source>
</reference>
<protein>
    <submittedName>
        <fullName evidence="1">Uncharacterized protein</fullName>
    </submittedName>
</protein>
<dbReference type="Proteomes" id="UP000619457">
    <property type="component" value="Unassembled WGS sequence"/>
</dbReference>
<sequence>MNSLNYHLTLDINTLNRKLAIDFDYFKYNFSIRHFDDSRYYRLAIIYNFGKKSTMNSREDENQEEQNATD</sequence>
<reference evidence="1" key="1">
    <citation type="journal article" date="2014" name="Int. J. Syst. Evol. Microbiol.">
        <title>Complete genome sequence of Corynebacterium casei LMG S-19264T (=DSM 44701T), isolated from a smear-ripened cheese.</title>
        <authorList>
            <consortium name="US DOE Joint Genome Institute (JGI-PGF)"/>
            <person name="Walter F."/>
            <person name="Albersmeier A."/>
            <person name="Kalinowski J."/>
            <person name="Ruckert C."/>
        </authorList>
    </citation>
    <scope>NUCLEOTIDE SEQUENCE</scope>
    <source>
        <strain evidence="1">KCTC 12368</strain>
    </source>
</reference>
<organism evidence="1 2">
    <name type="scientific">Echinicola pacifica</name>
    <dbReference type="NCBI Taxonomy" id="346377"/>
    <lineage>
        <taxon>Bacteria</taxon>
        <taxon>Pseudomonadati</taxon>
        <taxon>Bacteroidota</taxon>
        <taxon>Cytophagia</taxon>
        <taxon>Cytophagales</taxon>
        <taxon>Cyclobacteriaceae</taxon>
        <taxon>Echinicola</taxon>
    </lineage>
</organism>
<name>A0A918PN59_9BACT</name>
<proteinExistence type="predicted"/>
<comment type="caution">
    <text evidence="1">The sequence shown here is derived from an EMBL/GenBank/DDBJ whole genome shotgun (WGS) entry which is preliminary data.</text>
</comment>